<evidence type="ECO:0000256" key="1">
    <source>
        <dbReference type="SAM" id="Phobius"/>
    </source>
</evidence>
<feature type="transmembrane region" description="Helical" evidence="1">
    <location>
        <begin position="167"/>
        <end position="188"/>
    </location>
</feature>
<evidence type="ECO:0000313" key="3">
    <source>
        <dbReference type="Proteomes" id="UP001501433"/>
    </source>
</evidence>
<dbReference type="RefSeq" id="WP_345277964.1">
    <property type="nucleotide sequence ID" value="NZ_BAABJW010000005.1"/>
</dbReference>
<keyword evidence="1" id="KW-0812">Transmembrane</keyword>
<feature type="transmembrane region" description="Helical" evidence="1">
    <location>
        <begin position="79"/>
        <end position="100"/>
    </location>
</feature>
<feature type="transmembrane region" description="Helical" evidence="1">
    <location>
        <begin position="137"/>
        <end position="155"/>
    </location>
</feature>
<keyword evidence="1" id="KW-1133">Transmembrane helix</keyword>
<evidence type="ECO:0008006" key="4">
    <source>
        <dbReference type="Google" id="ProtNLM"/>
    </source>
</evidence>
<protein>
    <recommendedName>
        <fullName evidence="4">DUF3667 domain-containing protein</fullName>
    </recommendedName>
</protein>
<keyword evidence="3" id="KW-1185">Reference proteome</keyword>
<proteinExistence type="predicted"/>
<organism evidence="2 3">
    <name type="scientific">Litoribaculum gwangyangense</name>
    <dbReference type="NCBI Taxonomy" id="1130722"/>
    <lineage>
        <taxon>Bacteria</taxon>
        <taxon>Pseudomonadati</taxon>
        <taxon>Bacteroidota</taxon>
        <taxon>Flavobacteriia</taxon>
        <taxon>Flavobacteriales</taxon>
        <taxon>Flavobacteriaceae</taxon>
        <taxon>Litoribaculum</taxon>
    </lineage>
</organism>
<name>A0ABP9CXU0_9FLAO</name>
<dbReference type="Pfam" id="PF12412">
    <property type="entry name" value="DUF3667"/>
    <property type="match status" value="1"/>
</dbReference>
<feature type="transmembrane region" description="Helical" evidence="1">
    <location>
        <begin position="224"/>
        <end position="252"/>
    </location>
</feature>
<reference evidence="3" key="1">
    <citation type="journal article" date="2019" name="Int. J. Syst. Evol. Microbiol.">
        <title>The Global Catalogue of Microorganisms (GCM) 10K type strain sequencing project: providing services to taxonomists for standard genome sequencing and annotation.</title>
        <authorList>
            <consortium name="The Broad Institute Genomics Platform"/>
            <consortium name="The Broad Institute Genome Sequencing Center for Infectious Disease"/>
            <person name="Wu L."/>
            <person name="Ma J."/>
        </authorList>
    </citation>
    <scope>NUCLEOTIDE SEQUENCE [LARGE SCALE GENOMIC DNA]</scope>
    <source>
        <strain evidence="3">JCM 18325</strain>
    </source>
</reference>
<feature type="transmembrane region" description="Helical" evidence="1">
    <location>
        <begin position="194"/>
        <end position="212"/>
    </location>
</feature>
<accession>A0ABP9CXU0</accession>
<comment type="caution">
    <text evidence="2">The sequence shown here is derived from an EMBL/GenBank/DDBJ whole genome shotgun (WGS) entry which is preliminary data.</text>
</comment>
<dbReference type="EMBL" id="BAABJW010000005">
    <property type="protein sequence ID" value="GAA4817836.1"/>
    <property type="molecule type" value="Genomic_DNA"/>
</dbReference>
<keyword evidence="1" id="KW-0472">Membrane</keyword>
<gene>
    <name evidence="2" type="ORF">GCM10023330_28320</name>
</gene>
<dbReference type="InterPro" id="IPR022134">
    <property type="entry name" value="DUF3667"/>
</dbReference>
<evidence type="ECO:0000313" key="2">
    <source>
        <dbReference type="EMBL" id="GAA4817836.1"/>
    </source>
</evidence>
<sequence length="266" mass="31140">MHCKNCDTNLIPESEYCHTCGGKIIRKRLTIKNLFEHISETFFNYDNKLLRTFIDLFIKPELVINSYISGVRKRYVNPLSFFGVSLTLSGLAVFVIKKFYVKYFDFSSMFSSQIYNNDISKQLMENSTNSAFEYSSLIYSAMVPFMAMISIIVFYNKRYNLTEHVIIYLYSMSALSIVSVILGQIVLFLIPEKYMLFTITFYFIMFFYHAYILKRIFKLSPAQLILKILFFLVVFLAMYIVFSILMAIFMILTGAINFENFKPEAS</sequence>
<dbReference type="Proteomes" id="UP001501433">
    <property type="component" value="Unassembled WGS sequence"/>
</dbReference>